<accession>A0AAD7UST5</accession>
<dbReference type="GeneID" id="83218864"/>
<keyword evidence="2" id="KW-1185">Reference proteome</keyword>
<comment type="caution">
    <text evidence="1">The sequence shown here is derived from an EMBL/GenBank/DDBJ whole genome shotgun (WGS) entry which is preliminary data.</text>
</comment>
<dbReference type="AlphaFoldDB" id="A0AAD7UST5"/>
<evidence type="ECO:0000313" key="1">
    <source>
        <dbReference type="EMBL" id="KAJ8652863.1"/>
    </source>
</evidence>
<protein>
    <submittedName>
        <fullName evidence="1">Uncharacterized protein</fullName>
    </submittedName>
</protein>
<reference evidence="1 2" key="1">
    <citation type="submission" date="2023-03" db="EMBL/GenBank/DDBJ databases">
        <title>Genome sequence of Lichtheimia ornata CBS 291.66.</title>
        <authorList>
            <person name="Mohabir J.T."/>
            <person name="Shea T.P."/>
            <person name="Kurbessoian T."/>
            <person name="Berby B."/>
            <person name="Fontaine J."/>
            <person name="Livny J."/>
            <person name="Gnirke A."/>
            <person name="Stajich J.E."/>
            <person name="Cuomo C.A."/>
        </authorList>
    </citation>
    <scope>NUCLEOTIDE SEQUENCE [LARGE SCALE GENOMIC DNA]</scope>
    <source>
        <strain evidence="1">CBS 291.66</strain>
    </source>
</reference>
<sequence length="700" mass="79910">MVNEWSSLTEQPILAIKSGTCPNVVADSTRHLQQSVQEHLTHLDNRARALANSANFEAALNDVARIRQLVPSSAMGYLCGGHVYSLQGHQKAAIDVYDQGLAAVSSSDPSHQRLVEARSMAQERDSICIDFIKEFPIDIIENIAPRILCEGMIAPNEIRQYLDVSRVWRERLLLCIRELHLESMADDDLADDDDLLEQVAPHCTALTLQIKAHGLPRLVSKTQFPSLQTLIANVPRANDDDDDDSNPGIAALVSLGSTLTHLEITTSAYGVWLGEILSSCPNLVHLQMDSVDTDMDKGPECHPNLKRLLFLLYDEDSDIDDITKRLPGLEVFVANPFYETEDLKILQDNCPNLKVVGCNDYDASYFYVPTTTTTTRRSQNYGDQQDCIGVHTFYVDCYEYVYWTVDLKDVMDFMRRNSHTLQHVYFYIDLGGGDDNVPILNHVIQAADGALFKSMTTFVNCIGDYSDILLTRWVVRESPHLKEIKLILSRCYRPHEIDTSALFDDLIGHCELESVIFELHGNPTTMDMEGAERFIRYHVTFDSLLHTLTLPKHTRLSKDALDVLARLPRLRNLSFCWPLMKEDQEEEGDHEKCSDFIGKLDRLQHLEICSDELVPDDVFLQLSKLNIISLNLYIPILKLPTPTILLSLLQCPNLQKLFVNHFIREEEPLIYEIRNMLENKIEKVHFRKYTWWTYSAHYIQ</sequence>
<evidence type="ECO:0000313" key="2">
    <source>
        <dbReference type="Proteomes" id="UP001234581"/>
    </source>
</evidence>
<proteinExistence type="predicted"/>
<gene>
    <name evidence="1" type="ORF">O0I10_011463</name>
</gene>
<dbReference type="Proteomes" id="UP001234581">
    <property type="component" value="Unassembled WGS sequence"/>
</dbReference>
<dbReference type="InterPro" id="IPR032675">
    <property type="entry name" value="LRR_dom_sf"/>
</dbReference>
<dbReference type="EMBL" id="JARTCD010000091">
    <property type="protein sequence ID" value="KAJ8652863.1"/>
    <property type="molecule type" value="Genomic_DNA"/>
</dbReference>
<dbReference type="SUPFAM" id="SSF48452">
    <property type="entry name" value="TPR-like"/>
    <property type="match status" value="1"/>
</dbReference>
<name>A0AAD7UST5_9FUNG</name>
<dbReference type="SUPFAM" id="SSF52047">
    <property type="entry name" value="RNI-like"/>
    <property type="match status" value="1"/>
</dbReference>
<dbReference type="RefSeq" id="XP_058337777.1">
    <property type="nucleotide sequence ID" value="XM_058491430.1"/>
</dbReference>
<dbReference type="InterPro" id="IPR011990">
    <property type="entry name" value="TPR-like_helical_dom_sf"/>
</dbReference>
<dbReference type="Gene3D" id="3.80.10.10">
    <property type="entry name" value="Ribonuclease Inhibitor"/>
    <property type="match status" value="1"/>
</dbReference>
<organism evidence="1 2">
    <name type="scientific">Lichtheimia ornata</name>
    <dbReference type="NCBI Taxonomy" id="688661"/>
    <lineage>
        <taxon>Eukaryota</taxon>
        <taxon>Fungi</taxon>
        <taxon>Fungi incertae sedis</taxon>
        <taxon>Mucoromycota</taxon>
        <taxon>Mucoromycotina</taxon>
        <taxon>Mucoromycetes</taxon>
        <taxon>Mucorales</taxon>
        <taxon>Lichtheimiaceae</taxon>
        <taxon>Lichtheimia</taxon>
    </lineage>
</organism>
<dbReference type="Gene3D" id="1.25.40.10">
    <property type="entry name" value="Tetratricopeptide repeat domain"/>
    <property type="match status" value="1"/>
</dbReference>